<dbReference type="RefSeq" id="WP_272195905.1">
    <property type="nucleotide sequence ID" value="NZ_JAQNSB010000026.1"/>
</dbReference>
<protein>
    <submittedName>
        <fullName evidence="1">Uncharacterized protein</fullName>
    </submittedName>
</protein>
<dbReference type="Proteomes" id="UP001214113">
    <property type="component" value="Unassembled WGS sequence"/>
</dbReference>
<proteinExistence type="predicted"/>
<evidence type="ECO:0000313" key="2">
    <source>
        <dbReference type="Proteomes" id="UP001214113"/>
    </source>
</evidence>
<gene>
    <name evidence="1" type="ORF">POZ22_15925</name>
</gene>
<dbReference type="EMBL" id="JAQNSB010000026">
    <property type="protein sequence ID" value="MDC1856257.1"/>
    <property type="molecule type" value="Genomic_DNA"/>
</dbReference>
<evidence type="ECO:0000313" key="1">
    <source>
        <dbReference type="EMBL" id="MDC1856257.1"/>
    </source>
</evidence>
<comment type="caution">
    <text evidence="1">The sequence shown here is derived from an EMBL/GenBank/DDBJ whole genome shotgun (WGS) entry which is preliminary data.</text>
</comment>
<name>A0AAW6GDN9_BACUN</name>
<dbReference type="AlphaFoldDB" id="A0AAW6GDN9"/>
<organism evidence="1 2">
    <name type="scientific">Bacteroides uniformis</name>
    <dbReference type="NCBI Taxonomy" id="820"/>
    <lineage>
        <taxon>Bacteria</taxon>
        <taxon>Pseudomonadati</taxon>
        <taxon>Bacteroidota</taxon>
        <taxon>Bacteroidia</taxon>
        <taxon>Bacteroidales</taxon>
        <taxon>Bacteroidaceae</taxon>
        <taxon>Bacteroides</taxon>
    </lineage>
</organism>
<accession>A0AAW6GDN9</accession>
<sequence length="113" mass="12723">MVAVLFHERNRVEAIKTEAVTIRQIRRDGNTILHLISVLAFHGGQPPSGRKSIWSNTGKLCLRTDSLLWTMHGTEFVRKGHIDMLRGLQASKEATYTRACGCLSNRTVPMIFC</sequence>
<reference evidence="1" key="1">
    <citation type="submission" date="2022-10" db="EMBL/GenBank/DDBJ databases">
        <title>Human gut microbiome strain richness.</title>
        <authorList>
            <person name="Chen-Liaw A."/>
        </authorList>
    </citation>
    <scope>NUCLEOTIDE SEQUENCE</scope>
    <source>
        <strain evidence="1">BSD2780061687st1_G10_BSD2780061687b_171204</strain>
    </source>
</reference>